<keyword evidence="6 8" id="KW-1133">Transmembrane helix</keyword>
<dbReference type="PANTHER" id="PTHR33908:SF11">
    <property type="entry name" value="MEMBRANE PROTEIN"/>
    <property type="match status" value="1"/>
</dbReference>
<feature type="transmembrane region" description="Helical" evidence="8">
    <location>
        <begin position="207"/>
        <end position="226"/>
    </location>
</feature>
<dbReference type="EMBL" id="JAERRJ010000003">
    <property type="protein sequence ID" value="MBL1074717.1"/>
    <property type="molecule type" value="Genomic_DNA"/>
</dbReference>
<feature type="transmembrane region" description="Helical" evidence="8">
    <location>
        <begin position="284"/>
        <end position="301"/>
    </location>
</feature>
<feature type="transmembrane region" description="Helical" evidence="8">
    <location>
        <begin position="86"/>
        <end position="107"/>
    </location>
</feature>
<protein>
    <submittedName>
        <fullName evidence="10">Glycosyltransferase family 39 protein</fullName>
    </submittedName>
</protein>
<evidence type="ECO:0000256" key="5">
    <source>
        <dbReference type="ARBA" id="ARBA00022692"/>
    </source>
</evidence>
<gene>
    <name evidence="10" type="ORF">JK358_09935</name>
</gene>
<name>A0ABS1M220_9NOCA</name>
<dbReference type="InterPro" id="IPR050297">
    <property type="entry name" value="LipidA_mod_glycosyltrf_83"/>
</dbReference>
<feature type="transmembrane region" description="Helical" evidence="8">
    <location>
        <begin position="139"/>
        <end position="158"/>
    </location>
</feature>
<feature type="transmembrane region" description="Helical" evidence="8">
    <location>
        <begin position="338"/>
        <end position="357"/>
    </location>
</feature>
<reference evidence="10 11" key="1">
    <citation type="submission" date="2021-01" db="EMBL/GenBank/DDBJ databases">
        <title>WGS of actinomycetes isolated from Thailand.</title>
        <authorList>
            <person name="Thawai C."/>
        </authorList>
    </citation>
    <scope>NUCLEOTIDE SEQUENCE [LARGE SCALE GENOMIC DNA]</scope>
    <source>
        <strain evidence="10 11">LPG 2</strain>
    </source>
</reference>
<feature type="domain" description="Glycosyltransferase RgtA/B/C/D-like" evidence="9">
    <location>
        <begin position="65"/>
        <end position="225"/>
    </location>
</feature>
<evidence type="ECO:0000256" key="8">
    <source>
        <dbReference type="SAM" id="Phobius"/>
    </source>
</evidence>
<evidence type="ECO:0000256" key="6">
    <source>
        <dbReference type="ARBA" id="ARBA00022989"/>
    </source>
</evidence>
<evidence type="ECO:0000256" key="4">
    <source>
        <dbReference type="ARBA" id="ARBA00022679"/>
    </source>
</evidence>
<sequence>MTVKAHGPSPVGMSGSPRAFAWREVAAVAGLAGALFLLRLERYEIGGDELYFVAAGHRRAFGYADQGPLVPLLAALSDTIAPGSLVALRLPAVAATVAAVVLSALIAREFGGGRGAQVLAALAYAATPAAVMQAAMLSTYALDATLTALLVWLLIRWVRTRRDHLLLLAGLVAALDFQVKWLSPVVWAGLAAAVALVGPRDMLRRPAWWLGCALFTLAAVPTLWWQHANGWPQLAMGAVVRAEQLSTSGGVAAMPWQVLLVTGPMGLLLLVGMWAGLRWERLRPYRFLVPVVLLGLIGILAAGLRPYFVVGALPGLFGAGAAYLAWRGAGSGIRAVGLAATGVAVTLTVLAVVALPLPESRLRPTDTYAQIDWRSRLFGPSGWDDLVAVTAEAHERLSAQESADLVIVTQSYWQAAGLEYFGRHLRLPAVYSPNRGYGYFGPPPDTAASVLYIGVEDPSTGLGVEFGDTDELARIDRPLGFPGVNRHVTVWLCRDPQLRWSTVWPGLRTLRLVDGTAN</sequence>
<feature type="transmembrane region" description="Helical" evidence="8">
    <location>
        <begin position="307"/>
        <end position="326"/>
    </location>
</feature>
<dbReference type="Pfam" id="PF13231">
    <property type="entry name" value="PMT_2"/>
    <property type="match status" value="1"/>
</dbReference>
<dbReference type="PANTHER" id="PTHR33908">
    <property type="entry name" value="MANNOSYLTRANSFERASE YKCB-RELATED"/>
    <property type="match status" value="1"/>
</dbReference>
<organism evidence="10 11">
    <name type="scientific">Nocardia acididurans</name>
    <dbReference type="NCBI Taxonomy" id="2802282"/>
    <lineage>
        <taxon>Bacteria</taxon>
        <taxon>Bacillati</taxon>
        <taxon>Actinomycetota</taxon>
        <taxon>Actinomycetes</taxon>
        <taxon>Mycobacteriales</taxon>
        <taxon>Nocardiaceae</taxon>
        <taxon>Nocardia</taxon>
    </lineage>
</organism>
<keyword evidence="7 8" id="KW-0472">Membrane</keyword>
<proteinExistence type="predicted"/>
<keyword evidence="11" id="KW-1185">Reference proteome</keyword>
<feature type="transmembrane region" description="Helical" evidence="8">
    <location>
        <begin position="256"/>
        <end position="277"/>
    </location>
</feature>
<evidence type="ECO:0000256" key="1">
    <source>
        <dbReference type="ARBA" id="ARBA00004651"/>
    </source>
</evidence>
<feature type="transmembrane region" description="Helical" evidence="8">
    <location>
        <begin position="20"/>
        <end position="38"/>
    </location>
</feature>
<comment type="subcellular location">
    <subcellularLocation>
        <location evidence="1">Cell membrane</location>
        <topology evidence="1">Multi-pass membrane protein</topology>
    </subcellularLocation>
</comment>
<accession>A0ABS1M220</accession>
<evidence type="ECO:0000313" key="11">
    <source>
        <dbReference type="Proteomes" id="UP000602198"/>
    </source>
</evidence>
<evidence type="ECO:0000259" key="9">
    <source>
        <dbReference type="Pfam" id="PF13231"/>
    </source>
</evidence>
<evidence type="ECO:0000256" key="2">
    <source>
        <dbReference type="ARBA" id="ARBA00022475"/>
    </source>
</evidence>
<dbReference type="Proteomes" id="UP000602198">
    <property type="component" value="Unassembled WGS sequence"/>
</dbReference>
<comment type="caution">
    <text evidence="10">The sequence shown here is derived from an EMBL/GenBank/DDBJ whole genome shotgun (WGS) entry which is preliminary data.</text>
</comment>
<keyword evidence="2" id="KW-1003">Cell membrane</keyword>
<keyword evidence="5 8" id="KW-0812">Transmembrane</keyword>
<evidence type="ECO:0000256" key="7">
    <source>
        <dbReference type="ARBA" id="ARBA00023136"/>
    </source>
</evidence>
<dbReference type="RefSeq" id="WP_201945903.1">
    <property type="nucleotide sequence ID" value="NZ_JAERRJ010000003.1"/>
</dbReference>
<keyword evidence="4" id="KW-0808">Transferase</keyword>
<evidence type="ECO:0000256" key="3">
    <source>
        <dbReference type="ARBA" id="ARBA00022676"/>
    </source>
</evidence>
<keyword evidence="3" id="KW-0328">Glycosyltransferase</keyword>
<dbReference type="InterPro" id="IPR038731">
    <property type="entry name" value="RgtA/B/C-like"/>
</dbReference>
<evidence type="ECO:0000313" key="10">
    <source>
        <dbReference type="EMBL" id="MBL1074717.1"/>
    </source>
</evidence>